<proteinExistence type="predicted"/>
<gene>
    <name evidence="1" type="primary">m392L</name>
    <name evidence="1" type="ORF">MT325_m392L</name>
</gene>
<dbReference type="Proteomes" id="UP000246715">
    <property type="component" value="Segment"/>
</dbReference>
<dbReference type="EMBL" id="DQ491001">
    <property type="protein sequence ID" value="ABT13946.1"/>
    <property type="molecule type" value="Genomic_DNA"/>
</dbReference>
<evidence type="ECO:0000313" key="1">
    <source>
        <dbReference type="EMBL" id="ABT13946.1"/>
    </source>
</evidence>
<organismHost>
    <name type="scientific">Paramecium bursaria</name>
    <dbReference type="NCBI Taxonomy" id="74790"/>
</organismHost>
<reference evidence="1 2" key="1">
    <citation type="journal article" date="2007" name="Virology">
        <title>Sequence and annotation of the 314-kb MT325 and the 321-kb FR483 viruses that infect Chlorella Pbi.</title>
        <authorList>
            <person name="Fitzgerald L.A."/>
            <person name="Graves M.V."/>
            <person name="Li X."/>
            <person name="Feldblyum T."/>
            <person name="Hartigan J."/>
            <person name="Van Etten J.L."/>
        </authorList>
    </citation>
    <scope>NUCLEOTIDE SEQUENCE [LARGE SCALE GENOMIC DNA]</scope>
    <source>
        <strain evidence="1 2">MT325</strain>
    </source>
</reference>
<name>A7IUC2_PBCVM</name>
<protein>
    <submittedName>
        <fullName evidence="1">Uncharacterized protein m392L</fullName>
    </submittedName>
</protein>
<accession>A7IUC2</accession>
<evidence type="ECO:0000313" key="2">
    <source>
        <dbReference type="Proteomes" id="UP000246715"/>
    </source>
</evidence>
<organism evidence="1 2">
    <name type="scientific">Paramecium bursaria Chlorella virus MT325</name>
    <name type="common">PBCV-MT325</name>
    <dbReference type="NCBI Taxonomy" id="346932"/>
    <lineage>
        <taxon>Viruses</taxon>
        <taxon>Varidnaviria</taxon>
        <taxon>Bamfordvirae</taxon>
        <taxon>Nucleocytoviricota</taxon>
        <taxon>Megaviricetes</taxon>
        <taxon>Algavirales</taxon>
        <taxon>Phycodnaviridae</taxon>
        <taxon>Chlorovirus</taxon>
        <taxon>Chlorovirus conductrix</taxon>
        <taxon>Paramecium bursaria Chlorella virus A1</taxon>
    </lineage>
</organism>
<sequence>MSFFDTSSKGLKNGMPSWTTSVSIPERLSYFWQLPMFCRMFSKQSSLLCPMTTGCGPSVLYVAYLTSRVYFSYTVLS</sequence>